<keyword evidence="2" id="KW-1185">Reference proteome</keyword>
<dbReference type="EMBL" id="CAJZBQ010000032">
    <property type="protein sequence ID" value="CAG9322878.1"/>
    <property type="molecule type" value="Genomic_DNA"/>
</dbReference>
<name>A0AAU9JAU6_9CILI</name>
<sequence>MMILIFFLPLAAAYCPQWVCQSLNYTVCATLQGTQILANSNGCPTDFYCKLEDFYDWSDLLSPSSTKSFYCTRQNYDGVDSSTIDSQGSSFCGTRNPDAFLAVGSHPKKCTTQQDCKTREGWSTQCVCGLDGYFYCEADISSNAFDGYWKVCQISKNLTNDLRIDARNRTYWNWYQKYYVEIISAPGCLGNLLWEFQILSDLKSLALDSAVFLGISAVSTALLI</sequence>
<comment type="caution">
    <text evidence="1">The sequence shown here is derived from an EMBL/GenBank/DDBJ whole genome shotgun (WGS) entry which is preliminary data.</text>
</comment>
<gene>
    <name evidence="1" type="ORF">BSTOLATCC_MIC31989</name>
</gene>
<dbReference type="Proteomes" id="UP001162131">
    <property type="component" value="Unassembled WGS sequence"/>
</dbReference>
<dbReference type="AlphaFoldDB" id="A0AAU9JAU6"/>
<evidence type="ECO:0000313" key="1">
    <source>
        <dbReference type="EMBL" id="CAG9322878.1"/>
    </source>
</evidence>
<accession>A0AAU9JAU6</accession>
<evidence type="ECO:0000313" key="2">
    <source>
        <dbReference type="Proteomes" id="UP001162131"/>
    </source>
</evidence>
<organism evidence="1 2">
    <name type="scientific">Blepharisma stoltei</name>
    <dbReference type="NCBI Taxonomy" id="1481888"/>
    <lineage>
        <taxon>Eukaryota</taxon>
        <taxon>Sar</taxon>
        <taxon>Alveolata</taxon>
        <taxon>Ciliophora</taxon>
        <taxon>Postciliodesmatophora</taxon>
        <taxon>Heterotrichea</taxon>
        <taxon>Heterotrichida</taxon>
        <taxon>Blepharismidae</taxon>
        <taxon>Blepharisma</taxon>
    </lineage>
</organism>
<protein>
    <submittedName>
        <fullName evidence="1">Uncharacterized protein</fullName>
    </submittedName>
</protein>
<reference evidence="1" key="1">
    <citation type="submission" date="2021-09" db="EMBL/GenBank/DDBJ databases">
        <authorList>
            <consortium name="AG Swart"/>
            <person name="Singh M."/>
            <person name="Singh A."/>
            <person name="Seah K."/>
            <person name="Emmerich C."/>
        </authorList>
    </citation>
    <scope>NUCLEOTIDE SEQUENCE</scope>
    <source>
        <strain evidence="1">ATCC30299</strain>
    </source>
</reference>
<proteinExistence type="predicted"/>